<evidence type="ECO:0000256" key="1">
    <source>
        <dbReference type="SAM" id="SignalP"/>
    </source>
</evidence>
<dbReference type="Pfam" id="PF14347">
    <property type="entry name" value="DUF4399"/>
    <property type="match status" value="1"/>
</dbReference>
<dbReference type="Proteomes" id="UP000009881">
    <property type="component" value="Unassembled WGS sequence"/>
</dbReference>
<accession>K9GNT7</accession>
<gene>
    <name evidence="3" type="ORF">C882_2824</name>
</gene>
<evidence type="ECO:0000313" key="3">
    <source>
        <dbReference type="EMBL" id="EKV26389.1"/>
    </source>
</evidence>
<organism evidence="3 4">
    <name type="scientific">Caenispirillum salinarum AK4</name>
    <dbReference type="NCBI Taxonomy" id="1238182"/>
    <lineage>
        <taxon>Bacteria</taxon>
        <taxon>Pseudomonadati</taxon>
        <taxon>Pseudomonadota</taxon>
        <taxon>Alphaproteobacteria</taxon>
        <taxon>Rhodospirillales</taxon>
        <taxon>Novispirillaceae</taxon>
        <taxon>Caenispirillum</taxon>
    </lineage>
</organism>
<reference evidence="3 4" key="1">
    <citation type="journal article" date="2013" name="Genome Announc.">
        <title>Draft Genome Sequence of an Alphaproteobacterium, Caenispirillum salinarum AK4(T), Isolated from a Solar Saltern.</title>
        <authorList>
            <person name="Khatri I."/>
            <person name="Singh A."/>
            <person name="Korpole S."/>
            <person name="Pinnaka A.K."/>
            <person name="Subramanian S."/>
        </authorList>
    </citation>
    <scope>NUCLEOTIDE SEQUENCE [LARGE SCALE GENOMIC DNA]</scope>
    <source>
        <strain evidence="3 4">AK4</strain>
    </source>
</reference>
<name>K9GNT7_9PROT</name>
<protein>
    <recommendedName>
        <fullName evidence="2">DUF4399 domain-containing protein</fullName>
    </recommendedName>
</protein>
<feature type="domain" description="DUF4399" evidence="2">
    <location>
        <begin position="53"/>
        <end position="141"/>
    </location>
</feature>
<dbReference type="RefSeq" id="WP_009542815.1">
    <property type="nucleotide sequence ID" value="NZ_ANHY01000031.1"/>
</dbReference>
<dbReference type="STRING" id="1238182.C882_2824"/>
<dbReference type="OrthoDB" id="531568at2"/>
<keyword evidence="1" id="KW-0732">Signal</keyword>
<proteinExistence type="predicted"/>
<dbReference type="InterPro" id="IPR025512">
    <property type="entry name" value="DUF4399"/>
</dbReference>
<dbReference type="eggNOG" id="ENOG5032RWS">
    <property type="taxonomic scope" value="Bacteria"/>
</dbReference>
<dbReference type="EMBL" id="ANHY01000031">
    <property type="protein sequence ID" value="EKV26389.1"/>
    <property type="molecule type" value="Genomic_DNA"/>
</dbReference>
<evidence type="ECO:0000313" key="4">
    <source>
        <dbReference type="Proteomes" id="UP000009881"/>
    </source>
</evidence>
<feature type="chain" id="PRO_5003931238" description="DUF4399 domain-containing protein" evidence="1">
    <location>
        <begin position="24"/>
        <end position="142"/>
    </location>
</feature>
<sequence>MKRAALFAAAVLLAGGLSAPVLAQNTKAPEGARLYIIWPKDGTVINGGKFWLRMGLENMGVVPATIPQEGAGHHHVLINTDLPPADEPIPNDRNHLHFGGGQTEARIELPPGRHTLQLVLGDHDHYMFDPPLVSEKITITVP</sequence>
<dbReference type="AlphaFoldDB" id="K9GNT7"/>
<feature type="signal peptide" evidence="1">
    <location>
        <begin position="1"/>
        <end position="23"/>
    </location>
</feature>
<dbReference type="PATRIC" id="fig|1238182.3.peg.4375"/>
<comment type="caution">
    <text evidence="3">The sequence shown here is derived from an EMBL/GenBank/DDBJ whole genome shotgun (WGS) entry which is preliminary data.</text>
</comment>
<evidence type="ECO:0000259" key="2">
    <source>
        <dbReference type="Pfam" id="PF14347"/>
    </source>
</evidence>
<keyword evidence="4" id="KW-1185">Reference proteome</keyword>